<dbReference type="OrthoDB" id="5969816at2759"/>
<evidence type="ECO:0000313" key="2">
    <source>
        <dbReference type="Proteomes" id="UP000759131"/>
    </source>
</evidence>
<dbReference type="GO" id="GO:0032589">
    <property type="term" value="C:neuron projection membrane"/>
    <property type="evidence" value="ECO:0007669"/>
    <property type="project" value="TreeGrafter"/>
</dbReference>
<dbReference type="EMBL" id="CAJPIZ010016284">
    <property type="protein sequence ID" value="CAG2115640.1"/>
    <property type="molecule type" value="Genomic_DNA"/>
</dbReference>
<dbReference type="PANTHER" id="PTHR23279:SF46">
    <property type="entry name" value="DEFECTIVE PROBOSCIS EXTENSION RESPONSE 10, ISOFORM A-RELATED"/>
    <property type="match status" value="1"/>
</dbReference>
<evidence type="ECO:0000313" key="1">
    <source>
        <dbReference type="EMBL" id="CAD7635210.1"/>
    </source>
</evidence>
<dbReference type="InterPro" id="IPR037448">
    <property type="entry name" value="Zig-8"/>
</dbReference>
<evidence type="ECO:0008006" key="3">
    <source>
        <dbReference type="Google" id="ProtNLM"/>
    </source>
</evidence>
<accession>A0A7R9L750</accession>
<dbReference type="PANTHER" id="PTHR23279">
    <property type="entry name" value="DEFECTIVE PROBOSCIS EXTENSION RESPONSE DPR -RELATED"/>
    <property type="match status" value="1"/>
</dbReference>
<protein>
    <recommendedName>
        <fullName evidence="3">Ig-like domain-containing protein</fullName>
    </recommendedName>
</protein>
<sequence length="92" mass="9954">TLIKVINYDSPRGIKVQTEKSAQTTSKLIINKTMPNDSGNYSCSPSNAEPAHIAVHVHSTGNPAASIQHGKRSARVVRNGCRPMVTVCRIDK</sequence>
<name>A0A7R9L750_9ACAR</name>
<keyword evidence="2" id="KW-1185">Reference proteome</keyword>
<dbReference type="Gene3D" id="2.60.40.10">
    <property type="entry name" value="Immunoglobulins"/>
    <property type="match status" value="1"/>
</dbReference>
<feature type="non-terminal residue" evidence="1">
    <location>
        <position position="92"/>
    </location>
</feature>
<reference evidence="1" key="1">
    <citation type="submission" date="2020-11" db="EMBL/GenBank/DDBJ databases">
        <authorList>
            <person name="Tran Van P."/>
        </authorList>
    </citation>
    <scope>NUCLEOTIDE SEQUENCE</scope>
</reference>
<dbReference type="AlphaFoldDB" id="A0A7R9L750"/>
<dbReference type="GO" id="GO:0050808">
    <property type="term" value="P:synapse organization"/>
    <property type="evidence" value="ECO:0007669"/>
    <property type="project" value="TreeGrafter"/>
</dbReference>
<dbReference type="EMBL" id="OC870859">
    <property type="protein sequence ID" value="CAD7635210.1"/>
    <property type="molecule type" value="Genomic_DNA"/>
</dbReference>
<gene>
    <name evidence="1" type="ORF">OSB1V03_LOCUS15601</name>
</gene>
<proteinExistence type="predicted"/>
<dbReference type="Proteomes" id="UP000759131">
    <property type="component" value="Unassembled WGS sequence"/>
</dbReference>
<organism evidence="1">
    <name type="scientific">Medioppia subpectinata</name>
    <dbReference type="NCBI Taxonomy" id="1979941"/>
    <lineage>
        <taxon>Eukaryota</taxon>
        <taxon>Metazoa</taxon>
        <taxon>Ecdysozoa</taxon>
        <taxon>Arthropoda</taxon>
        <taxon>Chelicerata</taxon>
        <taxon>Arachnida</taxon>
        <taxon>Acari</taxon>
        <taxon>Acariformes</taxon>
        <taxon>Sarcoptiformes</taxon>
        <taxon>Oribatida</taxon>
        <taxon>Brachypylina</taxon>
        <taxon>Oppioidea</taxon>
        <taxon>Oppiidae</taxon>
        <taxon>Medioppia</taxon>
    </lineage>
</organism>
<dbReference type="InterPro" id="IPR036179">
    <property type="entry name" value="Ig-like_dom_sf"/>
</dbReference>
<dbReference type="InterPro" id="IPR013783">
    <property type="entry name" value="Ig-like_fold"/>
</dbReference>
<dbReference type="SUPFAM" id="SSF48726">
    <property type="entry name" value="Immunoglobulin"/>
    <property type="match status" value="1"/>
</dbReference>